<evidence type="ECO:0000256" key="4">
    <source>
        <dbReference type="ARBA" id="ARBA00022989"/>
    </source>
</evidence>
<evidence type="ECO:0000256" key="6">
    <source>
        <dbReference type="SAM" id="Phobius"/>
    </source>
</evidence>
<keyword evidence="4 6" id="KW-1133">Transmembrane helix</keyword>
<dbReference type="PROSITE" id="PS50206">
    <property type="entry name" value="RHODANESE_3"/>
    <property type="match status" value="1"/>
</dbReference>
<evidence type="ECO:0000313" key="8">
    <source>
        <dbReference type="EMBL" id="SIO41992.1"/>
    </source>
</evidence>
<evidence type="ECO:0000256" key="5">
    <source>
        <dbReference type="ARBA" id="ARBA00023136"/>
    </source>
</evidence>
<dbReference type="RefSeq" id="WP_074266323.1">
    <property type="nucleotide sequence ID" value="NZ_FSRM01000002.1"/>
</dbReference>
<feature type="transmembrane region" description="Helical" evidence="6">
    <location>
        <begin position="136"/>
        <end position="158"/>
    </location>
</feature>
<dbReference type="AlphaFoldDB" id="A0A1N6JCA9"/>
<dbReference type="OrthoDB" id="21108at2"/>
<feature type="transmembrane region" description="Helical" evidence="6">
    <location>
        <begin position="12"/>
        <end position="38"/>
    </location>
</feature>
<evidence type="ECO:0000256" key="3">
    <source>
        <dbReference type="ARBA" id="ARBA00022692"/>
    </source>
</evidence>
<dbReference type="PANTHER" id="PTHR42709">
    <property type="entry name" value="ALKALINE PHOSPHATASE LIKE PROTEIN"/>
    <property type="match status" value="1"/>
</dbReference>
<evidence type="ECO:0000256" key="1">
    <source>
        <dbReference type="ARBA" id="ARBA00004651"/>
    </source>
</evidence>
<dbReference type="InterPro" id="IPR036873">
    <property type="entry name" value="Rhodanese-like_dom_sf"/>
</dbReference>
<dbReference type="Pfam" id="PF00581">
    <property type="entry name" value="Rhodanese"/>
    <property type="match status" value="1"/>
</dbReference>
<accession>A0A1N6JCA9</accession>
<evidence type="ECO:0000256" key="2">
    <source>
        <dbReference type="ARBA" id="ARBA00022475"/>
    </source>
</evidence>
<keyword evidence="3 6" id="KW-0812">Transmembrane</keyword>
<proteinExistence type="predicted"/>
<name>A0A1N6JCA9_9BURK</name>
<feature type="transmembrane region" description="Helical" evidence="6">
    <location>
        <begin position="164"/>
        <end position="190"/>
    </location>
</feature>
<dbReference type="Pfam" id="PF09335">
    <property type="entry name" value="VTT_dom"/>
    <property type="match status" value="1"/>
</dbReference>
<organism evidence="8 9">
    <name type="scientific">Paraburkholderia phenazinium</name>
    <dbReference type="NCBI Taxonomy" id="60549"/>
    <lineage>
        <taxon>Bacteria</taxon>
        <taxon>Pseudomonadati</taxon>
        <taxon>Pseudomonadota</taxon>
        <taxon>Betaproteobacteria</taxon>
        <taxon>Burkholderiales</taxon>
        <taxon>Burkholderiaceae</taxon>
        <taxon>Paraburkholderia</taxon>
    </lineage>
</organism>
<keyword evidence="5 6" id="KW-0472">Membrane</keyword>
<dbReference type="Gene3D" id="3.40.250.10">
    <property type="entry name" value="Rhodanese-like domain"/>
    <property type="match status" value="1"/>
</dbReference>
<feature type="transmembrane region" description="Helical" evidence="6">
    <location>
        <begin position="50"/>
        <end position="71"/>
    </location>
</feature>
<dbReference type="SUPFAM" id="SSF52821">
    <property type="entry name" value="Rhodanese/Cell cycle control phosphatase"/>
    <property type="match status" value="1"/>
</dbReference>
<keyword evidence="2" id="KW-1003">Cell membrane</keyword>
<protein>
    <submittedName>
        <fullName evidence="8">Membrane protein DedA, SNARE-associated domain</fullName>
    </submittedName>
</protein>
<dbReference type="SMART" id="SM00450">
    <property type="entry name" value="RHOD"/>
    <property type="match status" value="1"/>
</dbReference>
<evidence type="ECO:0000313" key="9">
    <source>
        <dbReference type="Proteomes" id="UP000184693"/>
    </source>
</evidence>
<reference evidence="8 9" key="1">
    <citation type="submission" date="2016-11" db="EMBL/GenBank/DDBJ databases">
        <authorList>
            <person name="Jaros S."/>
            <person name="Januszkiewicz K."/>
            <person name="Wedrychowicz H."/>
        </authorList>
    </citation>
    <scope>NUCLEOTIDE SEQUENCE [LARGE SCALE GENOMIC DNA]</scope>
    <source>
        <strain evidence="8 9">GAS86</strain>
    </source>
</reference>
<dbReference type="InterPro" id="IPR051311">
    <property type="entry name" value="DedA_domain"/>
</dbReference>
<dbReference type="PANTHER" id="PTHR42709:SF6">
    <property type="entry name" value="UNDECAPRENYL PHOSPHATE TRANSPORTER A"/>
    <property type="match status" value="1"/>
</dbReference>
<sequence length="348" mass="38265">MIEFPQSEISTWGGAVVFLNVFLTRLGVPLPAVPVLLFAGTAIASGALSFWYVLPAAVLGALLGDGIWFTAGRLYGQRLINALSRLSMSAGARVRTTRSLFERFGAPIVSVSKFIPGLALATPPLMGTTRVDPKIFAAWDLLGAVIWATFWLLGGALFQKQLGLFVLAVRAHGTTVIDLVLAASLLYFVLRCIQRWRFRRWLKQVRITQEQFEATLHSESPPIILDARPESAVQDDTHRIPGARRLDATSAADIEEALPGKHRVVYCVCQDEDTAMRIRLHMRRKGFTRIRALKGGLDSWARRGYAFDPFPSRASAAALAARVESLRSETEAVTLRGVAPRRESSGKP</sequence>
<dbReference type="Proteomes" id="UP000184693">
    <property type="component" value="Unassembled WGS sequence"/>
</dbReference>
<dbReference type="EMBL" id="FSRM01000002">
    <property type="protein sequence ID" value="SIO41992.1"/>
    <property type="molecule type" value="Genomic_DNA"/>
</dbReference>
<dbReference type="InterPro" id="IPR001763">
    <property type="entry name" value="Rhodanese-like_dom"/>
</dbReference>
<feature type="domain" description="Rhodanese" evidence="7">
    <location>
        <begin position="218"/>
        <end position="309"/>
    </location>
</feature>
<comment type="subcellular location">
    <subcellularLocation>
        <location evidence="1">Cell membrane</location>
        <topology evidence="1">Multi-pass membrane protein</topology>
    </subcellularLocation>
</comment>
<evidence type="ECO:0000259" key="7">
    <source>
        <dbReference type="PROSITE" id="PS50206"/>
    </source>
</evidence>
<dbReference type="GO" id="GO:0005886">
    <property type="term" value="C:plasma membrane"/>
    <property type="evidence" value="ECO:0007669"/>
    <property type="project" value="UniProtKB-SubCell"/>
</dbReference>
<dbReference type="InterPro" id="IPR032816">
    <property type="entry name" value="VTT_dom"/>
</dbReference>
<gene>
    <name evidence="8" type="ORF">SAMN05444168_4197</name>
</gene>